<keyword evidence="1" id="KW-1133">Transmembrane helix</keyword>
<keyword evidence="1" id="KW-0812">Transmembrane</keyword>
<evidence type="ECO:0000313" key="3">
    <source>
        <dbReference type="Proteomes" id="UP000266723"/>
    </source>
</evidence>
<evidence type="ECO:0008006" key="4">
    <source>
        <dbReference type="Google" id="ProtNLM"/>
    </source>
</evidence>
<organism evidence="2 3">
    <name type="scientific">Brassica cretica</name>
    <name type="common">Mustard</name>
    <dbReference type="NCBI Taxonomy" id="69181"/>
    <lineage>
        <taxon>Eukaryota</taxon>
        <taxon>Viridiplantae</taxon>
        <taxon>Streptophyta</taxon>
        <taxon>Embryophyta</taxon>
        <taxon>Tracheophyta</taxon>
        <taxon>Spermatophyta</taxon>
        <taxon>Magnoliopsida</taxon>
        <taxon>eudicotyledons</taxon>
        <taxon>Gunneridae</taxon>
        <taxon>Pentapetalae</taxon>
        <taxon>rosids</taxon>
        <taxon>malvids</taxon>
        <taxon>Brassicales</taxon>
        <taxon>Brassicaceae</taxon>
        <taxon>Brassiceae</taxon>
        <taxon>Brassica</taxon>
    </lineage>
</organism>
<dbReference type="Proteomes" id="UP000266723">
    <property type="component" value="Unassembled WGS sequence"/>
</dbReference>
<sequence>MLRCRGASTLVVPQLSLELWRGVCEEERRWVFSRYAVVRCFWSFGLGRGLLLVRRAYVVFSLAVVCAGGSLYHGGEFVCLNTQWQLAVHNHLRTFSSRFMLRVVVPCFYFPSLMMALAAPVLVRRFSAATDVWWFLSLLPPHSKSGVRRMQPFLLGAAFCAGGCYEALGEMFSAGSLSLRADH</sequence>
<name>A0ABQ7DRR3_BRACR</name>
<dbReference type="EMBL" id="QGKV02000649">
    <property type="protein sequence ID" value="KAF3580717.1"/>
    <property type="molecule type" value="Genomic_DNA"/>
</dbReference>
<comment type="caution">
    <text evidence="2">The sequence shown here is derived from an EMBL/GenBank/DDBJ whole genome shotgun (WGS) entry which is preliminary data.</text>
</comment>
<protein>
    <recommendedName>
        <fullName evidence="4">Mannosyltransferase</fullName>
    </recommendedName>
</protein>
<accession>A0ABQ7DRR3</accession>
<keyword evidence="1" id="KW-0472">Membrane</keyword>
<evidence type="ECO:0000256" key="1">
    <source>
        <dbReference type="SAM" id="Phobius"/>
    </source>
</evidence>
<evidence type="ECO:0000313" key="2">
    <source>
        <dbReference type="EMBL" id="KAF3580717.1"/>
    </source>
</evidence>
<reference evidence="2 3" key="1">
    <citation type="journal article" date="2020" name="BMC Genomics">
        <title>Intraspecific diversification of the crop wild relative Brassica cretica Lam. using demographic model selection.</title>
        <authorList>
            <person name="Kioukis A."/>
            <person name="Michalopoulou V.A."/>
            <person name="Briers L."/>
            <person name="Pirintsos S."/>
            <person name="Studholme D.J."/>
            <person name="Pavlidis P."/>
            <person name="Sarris P.F."/>
        </authorList>
    </citation>
    <scope>NUCLEOTIDE SEQUENCE [LARGE SCALE GENOMIC DNA]</scope>
    <source>
        <strain evidence="3">cv. PFS-1207/04</strain>
    </source>
</reference>
<feature type="transmembrane region" description="Helical" evidence="1">
    <location>
        <begin position="56"/>
        <end position="74"/>
    </location>
</feature>
<keyword evidence="3" id="KW-1185">Reference proteome</keyword>
<gene>
    <name evidence="2" type="ORF">DY000_02030252</name>
</gene>
<feature type="transmembrane region" description="Helical" evidence="1">
    <location>
        <begin position="99"/>
        <end position="123"/>
    </location>
</feature>
<proteinExistence type="predicted"/>